<dbReference type="AlphaFoldDB" id="A0A806FTB5"/>
<dbReference type="KEGG" id="bnm:BALAC2494_01862"/>
<name>A0A806FTB5_BIFAN</name>
<dbReference type="EMBL" id="CP002915">
    <property type="protein sequence ID" value="AEK29592.1"/>
    <property type="molecule type" value="Genomic_DNA"/>
</dbReference>
<evidence type="ECO:0000313" key="3">
    <source>
        <dbReference type="Proteomes" id="UP000008394"/>
    </source>
</evidence>
<organism evidence="2 3">
    <name type="scientific">Bifidobacterium animalis subsp. lactis CNCM I-2494</name>
    <dbReference type="NCBI Taxonomy" id="1042403"/>
    <lineage>
        <taxon>Bacteria</taxon>
        <taxon>Bacillati</taxon>
        <taxon>Actinomycetota</taxon>
        <taxon>Actinomycetes</taxon>
        <taxon>Bifidobacteriales</taxon>
        <taxon>Bifidobacteriaceae</taxon>
        <taxon>Bifidobacterium</taxon>
    </lineage>
</organism>
<feature type="compositionally biased region" description="Basic and acidic residues" evidence="1">
    <location>
        <begin position="1"/>
        <end position="16"/>
    </location>
</feature>
<reference evidence="2 3" key="1">
    <citation type="journal article" date="2011" name="J. Bacteriol.">
        <title>Genome Sequence of the Probiotic Strain Bifidobacterium animalis subsp. lactis CNCM I-2494.</title>
        <authorList>
            <person name="Chervaux C."/>
            <person name="Grimaldi C."/>
            <person name="Bolotin A."/>
            <person name="Quinquis B."/>
            <person name="Legrain-Raspaud S."/>
            <person name="van Hylckama Vlieg J.E."/>
            <person name="Denariaz G."/>
            <person name="Smokvina T."/>
        </authorList>
    </citation>
    <scope>NUCLEOTIDE SEQUENCE [LARGE SCALE GENOMIC DNA]</scope>
    <source>
        <strain evidence="2 3">CNCM I-2494</strain>
    </source>
</reference>
<sequence length="42" mass="4394">MGEGKPDCEKYGDARGDSAGAGERGLIALEAGGKRRERENDA</sequence>
<evidence type="ECO:0000313" key="2">
    <source>
        <dbReference type="EMBL" id="AEK29592.1"/>
    </source>
</evidence>
<proteinExistence type="predicted"/>
<feature type="compositionally biased region" description="Basic and acidic residues" evidence="1">
    <location>
        <begin position="32"/>
        <end position="42"/>
    </location>
</feature>
<accession>A0A806FTB5</accession>
<protein>
    <submittedName>
        <fullName evidence="2">Uncharacterized protein</fullName>
    </submittedName>
</protein>
<gene>
    <name evidence="2" type="ORF">BALAC2494_01862</name>
</gene>
<evidence type="ECO:0000256" key="1">
    <source>
        <dbReference type="SAM" id="MobiDB-lite"/>
    </source>
</evidence>
<feature type="region of interest" description="Disordered" evidence="1">
    <location>
        <begin position="1"/>
        <end position="42"/>
    </location>
</feature>
<dbReference type="Proteomes" id="UP000008394">
    <property type="component" value="Chromosome"/>
</dbReference>